<feature type="binding site" evidence="7">
    <location>
        <position position="78"/>
    </location>
    <ligand>
        <name>4-imidazolone-5-propanoate</name>
        <dbReference type="ChEBI" id="CHEBI:77893"/>
    </ligand>
</feature>
<name>A0ABU3BN25_9BACT</name>
<feature type="binding site" evidence="7">
    <location>
        <position position="174"/>
    </location>
    <ligand>
        <name>4-imidazolone-5-propanoate</name>
        <dbReference type="ChEBI" id="CHEBI:77893"/>
    </ligand>
</feature>
<feature type="binding site" evidence="7">
    <location>
        <position position="239"/>
    </location>
    <ligand>
        <name>Zn(2+)</name>
        <dbReference type="ChEBI" id="CHEBI:29105"/>
    </ligand>
</feature>
<evidence type="ECO:0000256" key="4">
    <source>
        <dbReference type="ARBA" id="ARBA00022808"/>
    </source>
</evidence>
<dbReference type="HAMAP" id="MF_00372">
    <property type="entry name" value="HutI"/>
    <property type="match status" value="1"/>
</dbReference>
<dbReference type="PANTHER" id="PTHR42752:SF1">
    <property type="entry name" value="IMIDAZOLONEPROPIONASE-RELATED"/>
    <property type="match status" value="1"/>
</dbReference>
<feature type="binding site" evidence="7">
    <location>
        <position position="69"/>
    </location>
    <ligand>
        <name>Fe(3+)</name>
        <dbReference type="ChEBI" id="CHEBI:29034"/>
    </ligand>
</feature>
<feature type="binding site" evidence="7">
    <location>
        <position position="239"/>
    </location>
    <ligand>
        <name>Fe(3+)</name>
        <dbReference type="ChEBI" id="CHEBI:29034"/>
    </ligand>
</feature>
<keyword evidence="5 7" id="KW-0862">Zinc</keyword>
<evidence type="ECO:0000313" key="9">
    <source>
        <dbReference type="EMBL" id="MDT0630705.1"/>
    </source>
</evidence>
<comment type="cofactor">
    <cofactor evidence="7">
        <name>Zn(2+)</name>
        <dbReference type="ChEBI" id="CHEBI:29105"/>
    </cofactor>
    <cofactor evidence="7">
        <name>Fe(3+)</name>
        <dbReference type="ChEBI" id="CHEBI:29034"/>
    </cofactor>
    <text evidence="7">Binds 1 zinc or iron ion per subunit.</text>
</comment>
<comment type="catalytic activity">
    <reaction evidence="7">
        <text>4-imidazolone-5-propanoate + H2O = N-formimidoyl-L-glutamate</text>
        <dbReference type="Rhea" id="RHEA:23660"/>
        <dbReference type="ChEBI" id="CHEBI:15377"/>
        <dbReference type="ChEBI" id="CHEBI:58928"/>
        <dbReference type="ChEBI" id="CHEBI:77893"/>
        <dbReference type="EC" id="3.5.2.7"/>
    </reaction>
</comment>
<proteinExistence type="inferred from homology"/>
<dbReference type="NCBIfam" id="TIGR01224">
    <property type="entry name" value="hutI"/>
    <property type="match status" value="1"/>
</dbReference>
<dbReference type="InterPro" id="IPR006680">
    <property type="entry name" value="Amidohydro-rel"/>
</dbReference>
<dbReference type="EC" id="3.5.2.7" evidence="1 7"/>
<dbReference type="InterPro" id="IPR011059">
    <property type="entry name" value="Metal-dep_hydrolase_composite"/>
</dbReference>
<dbReference type="SUPFAM" id="SSF51556">
    <property type="entry name" value="Metallo-dependent hydrolases"/>
    <property type="match status" value="1"/>
</dbReference>
<comment type="caution">
    <text evidence="9">The sequence shown here is derived from an EMBL/GenBank/DDBJ whole genome shotgun (WGS) entry which is preliminary data.</text>
</comment>
<accession>A0ABU3BN25</accession>
<evidence type="ECO:0000256" key="5">
    <source>
        <dbReference type="ARBA" id="ARBA00022833"/>
    </source>
</evidence>
<dbReference type="Proteomes" id="UP001267426">
    <property type="component" value="Unassembled WGS sequence"/>
</dbReference>
<dbReference type="Gene3D" id="2.30.40.10">
    <property type="entry name" value="Urease, subunit C, domain 1"/>
    <property type="match status" value="1"/>
</dbReference>
<feature type="binding site" evidence="7">
    <location>
        <position position="315"/>
    </location>
    <ligand>
        <name>N-formimidoyl-L-glutamate</name>
        <dbReference type="ChEBI" id="CHEBI:58928"/>
    </ligand>
</feature>
<dbReference type="InterPro" id="IPR005920">
    <property type="entry name" value="HutI"/>
</dbReference>
<feature type="binding site" evidence="7">
    <location>
        <position position="141"/>
    </location>
    <ligand>
        <name>N-formimidoyl-L-glutamate</name>
        <dbReference type="ChEBI" id="CHEBI:58928"/>
    </ligand>
</feature>
<feature type="domain" description="Amidohydrolase-related" evidence="8">
    <location>
        <begin position="60"/>
        <end position="377"/>
    </location>
</feature>
<comment type="similarity">
    <text evidence="7">Belongs to the metallo-dependent hydrolases superfamily. HutI family.</text>
</comment>
<dbReference type="GO" id="GO:0050480">
    <property type="term" value="F:imidazolonepropionase activity"/>
    <property type="evidence" value="ECO:0007669"/>
    <property type="project" value="UniProtKB-EC"/>
</dbReference>
<feature type="binding site" evidence="7">
    <location>
        <position position="313"/>
    </location>
    <ligand>
        <name>Fe(3+)</name>
        <dbReference type="ChEBI" id="CHEBI:29034"/>
    </ligand>
</feature>
<feature type="binding site" evidence="7">
    <location>
        <position position="71"/>
    </location>
    <ligand>
        <name>Fe(3+)</name>
        <dbReference type="ChEBI" id="CHEBI:29034"/>
    </ligand>
</feature>
<dbReference type="RefSeq" id="WP_311661996.1">
    <property type="nucleotide sequence ID" value="NZ_JAVRHT010000004.1"/>
</dbReference>
<keyword evidence="6 7" id="KW-0408">Iron</keyword>
<dbReference type="SUPFAM" id="SSF51338">
    <property type="entry name" value="Composite domain of metallo-dependent hydrolases"/>
    <property type="match status" value="1"/>
</dbReference>
<comment type="subcellular location">
    <subcellularLocation>
        <location evidence="7">Cytoplasm</location>
    </subcellularLocation>
</comment>
<organism evidence="9 10">
    <name type="scientific">Rubrivirga litoralis</name>
    <dbReference type="NCBI Taxonomy" id="3075598"/>
    <lineage>
        <taxon>Bacteria</taxon>
        <taxon>Pseudomonadati</taxon>
        <taxon>Rhodothermota</taxon>
        <taxon>Rhodothermia</taxon>
        <taxon>Rhodothermales</taxon>
        <taxon>Rubricoccaceae</taxon>
        <taxon>Rubrivirga</taxon>
    </lineage>
</organism>
<feature type="binding site" evidence="7">
    <location>
        <position position="141"/>
    </location>
    <ligand>
        <name>4-imidazolone-5-propanoate</name>
        <dbReference type="ChEBI" id="CHEBI:77893"/>
    </ligand>
</feature>
<keyword evidence="3 7" id="KW-0378">Hydrolase</keyword>
<evidence type="ECO:0000256" key="1">
    <source>
        <dbReference type="ARBA" id="ARBA00012864"/>
    </source>
</evidence>
<dbReference type="InterPro" id="IPR032466">
    <property type="entry name" value="Metal_Hydrolase"/>
</dbReference>
<reference evidence="9 10" key="1">
    <citation type="submission" date="2023-09" db="EMBL/GenBank/DDBJ databases">
        <authorList>
            <person name="Rey-Velasco X."/>
        </authorList>
    </citation>
    <scope>NUCLEOTIDE SEQUENCE [LARGE SCALE GENOMIC DNA]</scope>
    <source>
        <strain evidence="9 10">F394</strain>
    </source>
</reference>
<gene>
    <name evidence="7 9" type="primary">hutI</name>
    <name evidence="9" type="ORF">RM540_03005</name>
</gene>
<evidence type="ECO:0000256" key="6">
    <source>
        <dbReference type="ARBA" id="ARBA00023004"/>
    </source>
</evidence>
<keyword evidence="4 7" id="KW-0369">Histidine metabolism</keyword>
<feature type="binding site" evidence="7">
    <location>
        <position position="242"/>
    </location>
    <ligand>
        <name>4-imidazolone-5-propanoate</name>
        <dbReference type="ChEBI" id="CHEBI:77893"/>
    </ligand>
</feature>
<sequence length="406" mass="41692">MTALTDIGQLATCPPDDPGAGLVDRAALVWDEGVVVWAGPEADLPARFADAERLSAHGGLVVPGLVDCHTHLVHAGDRSGEFVERIEGTPYLEIAGRGGGILSTVRATRAASDADLEASGRERLDAMLRQGVTTVEAKSGYGLTVADEMRTLRVHRRLADAGPQRIVSTLLAAHAVPPEYADDRAGYVRLVVDEMIPKAAADGLAAFVDVFVEQGAFTGSEARTIFAAAAAHGLGAKLHADQLSDTGGAALSASVGAASADHLEYVSDAGGAALAAAGVVAVSLPIATLVLGQEPLPARRLLDAGVRVAVATDFNPGSAPSASLPLAMWLACTRQRMTPAEALRGATVEAARALRLDGVGTLVPGGVADVAVFEAPSLYAWLAGWRAEPAARAVAAGETVWMRDEG</sequence>
<feature type="binding site" evidence="7">
    <location>
        <position position="318"/>
    </location>
    <ligand>
        <name>4-imidazolone-5-propanoate</name>
        <dbReference type="ChEBI" id="CHEBI:77893"/>
    </ligand>
</feature>
<feature type="binding site" evidence="7">
    <location>
        <position position="69"/>
    </location>
    <ligand>
        <name>Zn(2+)</name>
        <dbReference type="ChEBI" id="CHEBI:29105"/>
    </ligand>
</feature>
<dbReference type="Pfam" id="PF01979">
    <property type="entry name" value="Amidohydro_1"/>
    <property type="match status" value="1"/>
</dbReference>
<feature type="binding site" evidence="7">
    <location>
        <position position="71"/>
    </location>
    <ligand>
        <name>Zn(2+)</name>
        <dbReference type="ChEBI" id="CHEBI:29105"/>
    </ligand>
</feature>
<keyword evidence="2 7" id="KW-0479">Metal-binding</keyword>
<comment type="pathway">
    <text evidence="7">Amino-acid degradation; L-histidine degradation into L-glutamate; N-formimidoyl-L-glutamate from L-histidine: step 3/3.</text>
</comment>
<evidence type="ECO:0000256" key="2">
    <source>
        <dbReference type="ARBA" id="ARBA00022723"/>
    </source>
</evidence>
<feature type="binding site" evidence="7">
    <location>
        <position position="313"/>
    </location>
    <ligand>
        <name>Zn(2+)</name>
        <dbReference type="ChEBI" id="CHEBI:29105"/>
    </ligand>
</feature>
<keyword evidence="10" id="KW-1185">Reference proteome</keyword>
<feature type="binding site" evidence="7">
    <location>
        <position position="317"/>
    </location>
    <ligand>
        <name>N-formimidoyl-L-glutamate</name>
        <dbReference type="ChEBI" id="CHEBI:58928"/>
    </ligand>
</feature>
<dbReference type="PANTHER" id="PTHR42752">
    <property type="entry name" value="IMIDAZOLONEPROPIONASE"/>
    <property type="match status" value="1"/>
</dbReference>
<dbReference type="Gene3D" id="3.20.20.140">
    <property type="entry name" value="Metal-dependent hydrolases"/>
    <property type="match status" value="1"/>
</dbReference>
<evidence type="ECO:0000256" key="3">
    <source>
        <dbReference type="ARBA" id="ARBA00022801"/>
    </source>
</evidence>
<evidence type="ECO:0000313" key="10">
    <source>
        <dbReference type="Proteomes" id="UP001267426"/>
    </source>
</evidence>
<keyword evidence="7" id="KW-0963">Cytoplasm</keyword>
<evidence type="ECO:0000256" key="7">
    <source>
        <dbReference type="HAMAP-Rule" id="MF_00372"/>
    </source>
</evidence>
<protein>
    <recommendedName>
        <fullName evidence="1 7">Imidazolonepropionase</fullName>
        <ecNumber evidence="1 7">3.5.2.7</ecNumber>
    </recommendedName>
    <alternativeName>
        <fullName evidence="7">Imidazolone-5-propionate hydrolase</fullName>
    </alternativeName>
</protein>
<comment type="function">
    <text evidence="7">Catalyzes the hydrolytic cleavage of the carbon-nitrogen bond in imidazolone-5-propanoate to yield N-formimidoyl-L-glutamate. It is the third step in the universal histidine degradation pathway.</text>
</comment>
<evidence type="ECO:0000259" key="8">
    <source>
        <dbReference type="Pfam" id="PF01979"/>
    </source>
</evidence>
<dbReference type="EMBL" id="JAVRHT010000004">
    <property type="protein sequence ID" value="MDT0630705.1"/>
    <property type="molecule type" value="Genomic_DNA"/>
</dbReference>